<reference evidence="1" key="1">
    <citation type="submission" date="2020-06" db="EMBL/GenBank/DDBJ databases">
        <title>Draft genome of Bugula neritina, a colonial animal packing powerful symbionts and potential medicines.</title>
        <authorList>
            <person name="Rayko M."/>
        </authorList>
    </citation>
    <scope>NUCLEOTIDE SEQUENCE [LARGE SCALE GENOMIC DNA]</scope>
    <source>
        <strain evidence="1">Kwan_BN1</strain>
    </source>
</reference>
<dbReference type="Proteomes" id="UP000593567">
    <property type="component" value="Unassembled WGS sequence"/>
</dbReference>
<dbReference type="EMBL" id="VXIV02001010">
    <property type="protein sequence ID" value="KAF6034727.1"/>
    <property type="molecule type" value="Genomic_DNA"/>
</dbReference>
<name>A0A7J7K8Z7_BUGNE</name>
<sequence length="163" mass="18270">MAVSDRYVVVNHPDTNQLIIYDFITKQTETIHLHVPVLGLHFLPDGHLLVVGRGKLMKHKVENGKLTTVWTCDGVAEGYGVWTEDPLANYRPNGPIKFNVQRAQQVQQDMGMPATSPIDYGPTINGYSPPVNGYATQNTGYPWPVNVTRQNPPSNIVQYDSYY</sequence>
<gene>
    <name evidence="1" type="ORF">EB796_006963</name>
</gene>
<evidence type="ECO:0000313" key="1">
    <source>
        <dbReference type="EMBL" id="KAF6034727.1"/>
    </source>
</evidence>
<dbReference type="AlphaFoldDB" id="A0A7J7K8Z7"/>
<protein>
    <submittedName>
        <fullName evidence="1">Uncharacterized protein</fullName>
    </submittedName>
</protein>
<proteinExistence type="predicted"/>
<evidence type="ECO:0000313" key="2">
    <source>
        <dbReference type="Proteomes" id="UP000593567"/>
    </source>
</evidence>
<accession>A0A7J7K8Z7</accession>
<dbReference type="SUPFAM" id="SSF63829">
    <property type="entry name" value="Calcium-dependent phosphotriesterase"/>
    <property type="match status" value="1"/>
</dbReference>
<comment type="caution">
    <text evidence="1">The sequence shown here is derived from an EMBL/GenBank/DDBJ whole genome shotgun (WGS) entry which is preliminary data.</text>
</comment>
<organism evidence="1 2">
    <name type="scientific">Bugula neritina</name>
    <name type="common">Brown bryozoan</name>
    <name type="synonym">Sertularia neritina</name>
    <dbReference type="NCBI Taxonomy" id="10212"/>
    <lineage>
        <taxon>Eukaryota</taxon>
        <taxon>Metazoa</taxon>
        <taxon>Spiralia</taxon>
        <taxon>Lophotrochozoa</taxon>
        <taxon>Bryozoa</taxon>
        <taxon>Gymnolaemata</taxon>
        <taxon>Cheilostomatida</taxon>
        <taxon>Flustrina</taxon>
        <taxon>Buguloidea</taxon>
        <taxon>Bugulidae</taxon>
        <taxon>Bugula</taxon>
    </lineage>
</organism>
<keyword evidence="2" id="KW-1185">Reference proteome</keyword>